<dbReference type="EMBL" id="KI913969">
    <property type="protein sequence ID" value="ETV98544.1"/>
    <property type="molecule type" value="Genomic_DNA"/>
</dbReference>
<accession>A0A024TX39</accession>
<reference evidence="1" key="1">
    <citation type="submission" date="2013-12" db="EMBL/GenBank/DDBJ databases">
        <title>The Genome Sequence of Aphanomyces invadans NJM9701.</title>
        <authorList>
            <consortium name="The Broad Institute Genomics Platform"/>
            <person name="Russ C."/>
            <person name="Tyler B."/>
            <person name="van West P."/>
            <person name="Dieguez-Uribeondo J."/>
            <person name="Young S.K."/>
            <person name="Zeng Q."/>
            <person name="Gargeya S."/>
            <person name="Fitzgerald M."/>
            <person name="Abouelleil A."/>
            <person name="Alvarado L."/>
            <person name="Chapman S.B."/>
            <person name="Gainer-Dewar J."/>
            <person name="Goldberg J."/>
            <person name="Griggs A."/>
            <person name="Gujja S."/>
            <person name="Hansen M."/>
            <person name="Howarth C."/>
            <person name="Imamovic A."/>
            <person name="Ireland A."/>
            <person name="Larimer J."/>
            <person name="McCowan C."/>
            <person name="Murphy C."/>
            <person name="Pearson M."/>
            <person name="Poon T.W."/>
            <person name="Priest M."/>
            <person name="Roberts A."/>
            <person name="Saif S."/>
            <person name="Shea T."/>
            <person name="Sykes S."/>
            <person name="Wortman J."/>
            <person name="Nusbaum C."/>
            <person name="Birren B."/>
        </authorList>
    </citation>
    <scope>NUCLEOTIDE SEQUENCE [LARGE SCALE GENOMIC DNA]</scope>
    <source>
        <strain evidence="1">NJM9701</strain>
    </source>
</reference>
<dbReference type="RefSeq" id="XP_008872741.1">
    <property type="nucleotide sequence ID" value="XM_008874519.1"/>
</dbReference>
<dbReference type="VEuPathDB" id="FungiDB:H310_08668"/>
<dbReference type="AlphaFoldDB" id="A0A024TX39"/>
<name>A0A024TX39_9STRA</name>
<evidence type="ECO:0000313" key="1">
    <source>
        <dbReference type="EMBL" id="ETV98544.1"/>
    </source>
</evidence>
<dbReference type="GeneID" id="20085718"/>
<organism evidence="1">
    <name type="scientific">Aphanomyces invadans</name>
    <dbReference type="NCBI Taxonomy" id="157072"/>
    <lineage>
        <taxon>Eukaryota</taxon>
        <taxon>Sar</taxon>
        <taxon>Stramenopiles</taxon>
        <taxon>Oomycota</taxon>
        <taxon>Saprolegniomycetes</taxon>
        <taxon>Saprolegniales</taxon>
        <taxon>Verrucalvaceae</taxon>
        <taxon>Aphanomyces</taxon>
    </lineage>
</organism>
<protein>
    <submittedName>
        <fullName evidence="1">Uncharacterized protein</fullName>
    </submittedName>
</protein>
<proteinExistence type="predicted"/>
<dbReference type="OrthoDB" id="6500128at2759"/>
<gene>
    <name evidence="1" type="ORF">H310_08668</name>
</gene>
<sequence length="67" mass="7431">MSATFAGLVTFWAHLEGDMIAPDRLLEGADKSSMVHAYCRIDTLAEGRIMMDGIDIATLGLWHLRTH</sequence>